<reference evidence="1" key="1">
    <citation type="submission" date="2022-07" db="EMBL/GenBank/DDBJ databases">
        <title>Genome Sequence of Phlebia brevispora.</title>
        <authorList>
            <person name="Buettner E."/>
        </authorList>
    </citation>
    <scope>NUCLEOTIDE SEQUENCE</scope>
    <source>
        <strain evidence="1">MPL23</strain>
    </source>
</reference>
<proteinExistence type="predicted"/>
<comment type="caution">
    <text evidence="1">The sequence shown here is derived from an EMBL/GenBank/DDBJ whole genome shotgun (WGS) entry which is preliminary data.</text>
</comment>
<keyword evidence="2" id="KW-1185">Reference proteome</keyword>
<evidence type="ECO:0000313" key="2">
    <source>
        <dbReference type="Proteomes" id="UP001148662"/>
    </source>
</evidence>
<name>A0ACC1T406_9APHY</name>
<evidence type="ECO:0000313" key="1">
    <source>
        <dbReference type="EMBL" id="KAJ3552614.1"/>
    </source>
</evidence>
<dbReference type="Proteomes" id="UP001148662">
    <property type="component" value="Unassembled WGS sequence"/>
</dbReference>
<sequence>MHRTLTRGIVLSLAVRFCLPQQLTIGCFESGLDVSCAGFIISFCSSVEDVSVPPLRSVSQCVPFPGGTHCDFSAWQGAANSTDPAVPLNVGNCEGLLNVVSILCDNGGSAIFNGDTFVYSMQANDGLSRQLAAFVLGTMSLYGFDFYDFDEHKPSLSHIPMIDHHPDGASDTSGLTPVDCESGAMIASLRTLLICLLVFFLALGPCITQIQTITLDCFGGPGEAIFCDTSAFTEFCSEASQTSVPALQSISRCFPAIGEGDPVRCDFNAWQGAVNSSAPAAFPDMETCLDLLTAILNACDVMENSILLSLHSEELCSSNFATIVYADHCRTTRAHEPARYSASYVRVEWRFASTVVLSLAASPWFAQEVSRNKEIRDANQCIPFVYSVGALFHPLRRHIVNDEGYIINTNPVNVFAGLFSRSRPAVQHKILASIRPLQTMNKRSHVPNLLTCTLHFYPAHSAGCYAVREEDAFLGVTDMRKAGKCPAGTTCSAYTDSLSGASSRSRNKSCNVASLIEALLLHTEVLIRCFTEADPNGADCTDVESICSNFLGISIPPLQSLSGCLPTQDSSLETARCDFRVWNGLVNASGPPAQVDLGNCFNILGSMGDPEGLCAGFGGSAIISSDTIVYSVQSNLGDCGSVTALPDPA</sequence>
<gene>
    <name evidence="1" type="ORF">NM688_g4060</name>
</gene>
<accession>A0ACC1T406</accession>
<protein>
    <submittedName>
        <fullName evidence="1">Uncharacterized protein</fullName>
    </submittedName>
</protein>
<organism evidence="1 2">
    <name type="scientific">Phlebia brevispora</name>
    <dbReference type="NCBI Taxonomy" id="194682"/>
    <lineage>
        <taxon>Eukaryota</taxon>
        <taxon>Fungi</taxon>
        <taxon>Dikarya</taxon>
        <taxon>Basidiomycota</taxon>
        <taxon>Agaricomycotina</taxon>
        <taxon>Agaricomycetes</taxon>
        <taxon>Polyporales</taxon>
        <taxon>Meruliaceae</taxon>
        <taxon>Phlebia</taxon>
    </lineage>
</organism>
<dbReference type="EMBL" id="JANHOG010000639">
    <property type="protein sequence ID" value="KAJ3552614.1"/>
    <property type="molecule type" value="Genomic_DNA"/>
</dbReference>